<proteinExistence type="predicted"/>
<sequence>MRSRPTRLALAAVAALTVAGLGAPALTSPAAAGPGSAGKHAKPTVVRFATFNASLNRATEGRLVADLSQPGDAQASGAAETIQRADADVILVNEFDYVPDGEAAELFRDNYLAVGQNGAAPVDYPYYYVAPSNTGVPSGFDLNNNGTVGAPGTQAGGDDSLGFGLFPGQYGMVVYSKYPIAVDDVRTFQEFLWKDMPGAVLPDDAGTPAPADWYSPEELEVFRLSSKSHWDVPIKVPGRKPVHFLVSHPTPPSFDGTEDRNGRRNHDEIRFWADYVSGGRAASYIYDDEGGTGGLGRGQDFVIAGDQNADPFDGDSYDDAILQMLDHPRVQDPHPTSAGAVEATQRDGRINLTHQGPAEEDTADFADGAPGNLRVDYVLPSERLQVRGTGVFWPTSSDPLFNRLIGVYPFPVTDHRLVWLDLDTGRPHGR</sequence>
<dbReference type="Proteomes" id="UP001204524">
    <property type="component" value="Unassembled WGS sequence"/>
</dbReference>
<dbReference type="SUPFAM" id="SSF56219">
    <property type="entry name" value="DNase I-like"/>
    <property type="match status" value="1"/>
</dbReference>
<dbReference type="Pfam" id="PF03372">
    <property type="entry name" value="Exo_endo_phos"/>
    <property type="match status" value="1"/>
</dbReference>
<feature type="chain" id="PRO_5047018324" evidence="1">
    <location>
        <begin position="33"/>
        <end position="430"/>
    </location>
</feature>
<name>A0ABT1L2G5_9ACTN</name>
<feature type="domain" description="Endonuclease/exonuclease/phosphatase" evidence="2">
    <location>
        <begin position="50"/>
        <end position="398"/>
    </location>
</feature>
<keyword evidence="3" id="KW-0378">Hydrolase</keyword>
<reference evidence="3 4" key="1">
    <citation type="submission" date="2022-06" db="EMBL/GenBank/DDBJ databases">
        <authorList>
            <person name="So Y."/>
        </authorList>
    </citation>
    <scope>NUCLEOTIDE SEQUENCE [LARGE SCALE GENOMIC DNA]</scope>
    <source>
        <strain evidence="3 4">STR3</strain>
    </source>
</reference>
<dbReference type="Gene3D" id="3.60.10.10">
    <property type="entry name" value="Endonuclease/exonuclease/phosphatase"/>
    <property type="match status" value="1"/>
</dbReference>
<dbReference type="EMBL" id="JANARS010000012">
    <property type="protein sequence ID" value="MCP3424200.1"/>
    <property type="molecule type" value="Genomic_DNA"/>
</dbReference>
<comment type="caution">
    <text evidence="3">The sequence shown here is derived from an EMBL/GenBank/DDBJ whole genome shotgun (WGS) entry which is preliminary data.</text>
</comment>
<dbReference type="GO" id="GO:0004519">
    <property type="term" value="F:endonuclease activity"/>
    <property type="evidence" value="ECO:0007669"/>
    <property type="project" value="UniProtKB-KW"/>
</dbReference>
<protein>
    <submittedName>
        <fullName evidence="3">Endonuclease/exonuclease/phosphatase family protein</fullName>
    </submittedName>
</protein>
<keyword evidence="3" id="KW-0540">Nuclease</keyword>
<organism evidence="3 4">
    <name type="scientific">Nocardioides pinisoli</name>
    <dbReference type="NCBI Taxonomy" id="2950279"/>
    <lineage>
        <taxon>Bacteria</taxon>
        <taxon>Bacillati</taxon>
        <taxon>Actinomycetota</taxon>
        <taxon>Actinomycetes</taxon>
        <taxon>Propionibacteriales</taxon>
        <taxon>Nocardioidaceae</taxon>
        <taxon>Nocardioides</taxon>
    </lineage>
</organism>
<dbReference type="InterPro" id="IPR005135">
    <property type="entry name" value="Endo/exonuclease/phosphatase"/>
</dbReference>
<feature type="signal peptide" evidence="1">
    <location>
        <begin position="1"/>
        <end position="32"/>
    </location>
</feature>
<gene>
    <name evidence="3" type="ORF">NCI01_20565</name>
</gene>
<evidence type="ECO:0000256" key="1">
    <source>
        <dbReference type="SAM" id="SignalP"/>
    </source>
</evidence>
<accession>A0ABT1L2G5</accession>
<dbReference type="InterPro" id="IPR036691">
    <property type="entry name" value="Endo/exonu/phosph_ase_sf"/>
</dbReference>
<evidence type="ECO:0000313" key="3">
    <source>
        <dbReference type="EMBL" id="MCP3424200.1"/>
    </source>
</evidence>
<keyword evidence="1" id="KW-0732">Signal</keyword>
<evidence type="ECO:0000313" key="4">
    <source>
        <dbReference type="Proteomes" id="UP001204524"/>
    </source>
</evidence>
<evidence type="ECO:0000259" key="2">
    <source>
        <dbReference type="Pfam" id="PF03372"/>
    </source>
</evidence>
<dbReference type="RefSeq" id="WP_254183356.1">
    <property type="nucleotide sequence ID" value="NZ_JANARS010000012.1"/>
</dbReference>
<keyword evidence="4" id="KW-1185">Reference proteome</keyword>
<keyword evidence="3" id="KW-0255">Endonuclease</keyword>